<protein>
    <recommendedName>
        <fullName evidence="3">Helix-turn-helix domain-containing protein</fullName>
    </recommendedName>
</protein>
<dbReference type="Proteomes" id="UP000593766">
    <property type="component" value="Chromosome"/>
</dbReference>
<dbReference type="EMBL" id="CP063144">
    <property type="protein sequence ID" value="QOR94810.1"/>
    <property type="molecule type" value="Genomic_DNA"/>
</dbReference>
<accession>A0A7M1URB8</accession>
<sequence length="132" mass="14729">MPKNIFELAYRYVEPSIKRLIVLKLVEKNIPPIAIAEKLGVSPSLVSRYMKGERGMFLDVSKNPGIMERVEQVSEKIARGELEGVSLQIEVNKVVLKTLADKHVCGLHKLVDETVNPVTCNICPTLFAEAIK</sequence>
<dbReference type="PANTHER" id="PTHR40730">
    <property type="entry name" value="TRANSCRIPTIONAL REGULATOR PROTEIN-LIKE PROTEIN"/>
    <property type="match status" value="1"/>
</dbReference>
<evidence type="ECO:0008006" key="3">
    <source>
        <dbReference type="Google" id="ProtNLM"/>
    </source>
</evidence>
<organism evidence="1 2">
    <name type="scientific">Thermosphaera chiliense</name>
    <dbReference type="NCBI Taxonomy" id="3402707"/>
    <lineage>
        <taxon>Archaea</taxon>
        <taxon>Thermoproteota</taxon>
        <taxon>Thermoprotei</taxon>
        <taxon>Desulfurococcales</taxon>
        <taxon>Desulfurococcaceae</taxon>
        <taxon>Thermosphaera</taxon>
    </lineage>
</organism>
<dbReference type="OrthoDB" id="42697at2157"/>
<reference evidence="1 2" key="1">
    <citation type="submission" date="2020-10" db="EMBL/GenBank/DDBJ databases">
        <title>Complete genome sequence of Thermosphaera aggregans strain 3507.</title>
        <authorList>
            <person name="Zayulina K.S."/>
            <person name="Elcheninov A.G."/>
            <person name="Toshchakov S.V."/>
            <person name="Kublanov I.V."/>
            <person name="Kochetkova T.V."/>
        </authorList>
    </citation>
    <scope>NUCLEOTIDE SEQUENCE [LARGE SCALE GENOMIC DNA]</scope>
    <source>
        <strain evidence="1 2">3507</strain>
    </source>
</reference>
<evidence type="ECO:0000313" key="2">
    <source>
        <dbReference type="Proteomes" id="UP000593766"/>
    </source>
</evidence>
<proteinExistence type="predicted"/>
<name>A0A7M1URB8_9CREN</name>
<keyword evidence="2" id="KW-1185">Reference proteome</keyword>
<evidence type="ECO:0000313" key="1">
    <source>
        <dbReference type="EMBL" id="QOR94810.1"/>
    </source>
</evidence>
<dbReference type="RefSeq" id="WP_193436606.1">
    <property type="nucleotide sequence ID" value="NZ_CP063144.1"/>
</dbReference>
<gene>
    <name evidence="1" type="ORF">IMZ38_02490</name>
</gene>
<dbReference type="GeneID" id="59454250"/>
<dbReference type="AlphaFoldDB" id="A0A7M1URB8"/>
<dbReference type="PANTHER" id="PTHR40730:SF4">
    <property type="entry name" value="TRANSCRIPTIONAL REGULATOR"/>
    <property type="match status" value="1"/>
</dbReference>
<dbReference type="KEGG" id="tcs:IMZ38_02490"/>